<dbReference type="InterPro" id="IPR043504">
    <property type="entry name" value="Peptidase_S1_PA_chymotrypsin"/>
</dbReference>
<proteinExistence type="predicted"/>
<gene>
    <name evidence="1" type="ORF">E2C01_037618</name>
</gene>
<reference evidence="1 2" key="1">
    <citation type="submission" date="2019-05" db="EMBL/GenBank/DDBJ databases">
        <title>Another draft genome of Portunus trituberculatus and its Hox gene families provides insights of decapod evolution.</title>
        <authorList>
            <person name="Jeong J.-H."/>
            <person name="Song I."/>
            <person name="Kim S."/>
            <person name="Choi T."/>
            <person name="Kim D."/>
            <person name="Ryu S."/>
            <person name="Kim W."/>
        </authorList>
    </citation>
    <scope>NUCLEOTIDE SEQUENCE [LARGE SCALE GENOMIC DNA]</scope>
    <source>
        <tissue evidence="1">Muscle</tissue>
    </source>
</reference>
<evidence type="ECO:0000313" key="2">
    <source>
        <dbReference type="Proteomes" id="UP000324222"/>
    </source>
</evidence>
<dbReference type="SUPFAM" id="SSF50494">
    <property type="entry name" value="Trypsin-like serine proteases"/>
    <property type="match status" value="1"/>
</dbReference>
<protein>
    <submittedName>
        <fullName evidence="1">Uncharacterized protein</fullName>
    </submittedName>
</protein>
<dbReference type="EMBL" id="VSRR010006061">
    <property type="protein sequence ID" value="MPC43959.1"/>
    <property type="molecule type" value="Genomic_DNA"/>
</dbReference>
<organism evidence="1 2">
    <name type="scientific">Portunus trituberculatus</name>
    <name type="common">Swimming crab</name>
    <name type="synonym">Neptunus trituberculatus</name>
    <dbReference type="NCBI Taxonomy" id="210409"/>
    <lineage>
        <taxon>Eukaryota</taxon>
        <taxon>Metazoa</taxon>
        <taxon>Ecdysozoa</taxon>
        <taxon>Arthropoda</taxon>
        <taxon>Crustacea</taxon>
        <taxon>Multicrustacea</taxon>
        <taxon>Malacostraca</taxon>
        <taxon>Eumalacostraca</taxon>
        <taxon>Eucarida</taxon>
        <taxon>Decapoda</taxon>
        <taxon>Pleocyemata</taxon>
        <taxon>Brachyura</taxon>
        <taxon>Eubrachyura</taxon>
        <taxon>Portunoidea</taxon>
        <taxon>Portunidae</taxon>
        <taxon>Portuninae</taxon>
        <taxon>Portunus</taxon>
    </lineage>
</organism>
<accession>A0A5B7FFF0</accession>
<evidence type="ECO:0000313" key="1">
    <source>
        <dbReference type="EMBL" id="MPC43959.1"/>
    </source>
</evidence>
<keyword evidence="2" id="KW-1185">Reference proteome</keyword>
<dbReference type="AlphaFoldDB" id="A0A5B7FFF0"/>
<comment type="caution">
    <text evidence="1">The sequence shown here is derived from an EMBL/GenBank/DDBJ whole genome shotgun (WGS) entry which is preliminary data.</text>
</comment>
<dbReference type="Proteomes" id="UP000324222">
    <property type="component" value="Unassembled WGS sequence"/>
</dbReference>
<dbReference type="Gene3D" id="2.40.10.10">
    <property type="entry name" value="Trypsin-like serine proteases"/>
    <property type="match status" value="2"/>
</dbReference>
<dbReference type="OrthoDB" id="10064156at2759"/>
<dbReference type="InterPro" id="IPR009003">
    <property type="entry name" value="Peptidase_S1_PA"/>
</dbReference>
<name>A0A5B7FFF0_PORTR</name>
<sequence length="211" mass="23444">MNDVLAQVSFGEWDLNDDSGQILETKLVAVNDHKSTSLMHDVALLQLEGKVDVDSYPHFGMGCLPYPRVFYYASHAWDCFTVGWPATKQGVPVMMSTCNHTLAVLTTTTTCNHYFKQSIYEFEALTTTLTTCNHSSLLQTFHLLVSVASSHSTGNHVHLQPLFRGPNNNINGLQPLFTTQNTPPDSQCYLFPQHTHKYTQETDGVASSSST</sequence>